<gene>
    <name evidence="1" type="ORF">LEP1GSC105_3703</name>
</gene>
<accession>A0A0E2D7H6</accession>
<evidence type="ECO:0000313" key="1">
    <source>
        <dbReference type="EMBL" id="EKR55976.1"/>
    </source>
</evidence>
<name>A0A0E2D7H6_LEPIR</name>
<dbReference type="RefSeq" id="WP_000590647.1">
    <property type="nucleotide sequence ID" value="NZ_AHNR02000026.1"/>
</dbReference>
<dbReference type="Gene3D" id="2.30.30.40">
    <property type="entry name" value="SH3 Domains"/>
    <property type="match status" value="1"/>
</dbReference>
<proteinExistence type="predicted"/>
<reference evidence="1 2" key="1">
    <citation type="submission" date="2012-10" db="EMBL/GenBank/DDBJ databases">
        <authorList>
            <person name="Harkins D.M."/>
            <person name="Durkin A.S."/>
            <person name="Brinkac L.M."/>
            <person name="Haft D.H."/>
            <person name="Selengut J.D."/>
            <person name="Sanka R."/>
            <person name="DePew J."/>
            <person name="Purushe J."/>
            <person name="Chanthongthip A."/>
            <person name="Lattana O."/>
            <person name="Phetsouvanh R."/>
            <person name="Newton P.N."/>
            <person name="Vinetz J.M."/>
            <person name="Sutton G.G."/>
            <person name="Nierman W.C."/>
            <person name="Fouts D.E."/>
        </authorList>
    </citation>
    <scope>NUCLEOTIDE SEQUENCE [LARGE SCALE GENOMIC DNA]</scope>
    <source>
        <strain evidence="1 2">UI 12758</strain>
    </source>
</reference>
<evidence type="ECO:0000313" key="2">
    <source>
        <dbReference type="Proteomes" id="UP000001340"/>
    </source>
</evidence>
<sequence>MIKILQFLLLVGILLFALNSFSQKKESITKCSASAYSRDDDPAGTNVRDSPKGKILTSIPSGAMFEIIGYSKGWFQITNVSYSAEDKAEAVKRGHKVKEGFVHLNGFVGWIYSERTEVNFEGKGKIDLYATPEYGDSIFTYDGDRIAPHRIIILSCQRDWLRIDFGRGEKKGWVDKYCSNSLSNCN</sequence>
<dbReference type="EMBL" id="AHNR02000026">
    <property type="protein sequence ID" value="EKR55976.1"/>
    <property type="molecule type" value="Genomic_DNA"/>
</dbReference>
<dbReference type="Proteomes" id="UP000001340">
    <property type="component" value="Unassembled WGS sequence"/>
</dbReference>
<comment type="caution">
    <text evidence="1">The sequence shown here is derived from an EMBL/GenBank/DDBJ whole genome shotgun (WGS) entry which is preliminary data.</text>
</comment>
<dbReference type="AlphaFoldDB" id="A0A0E2D7H6"/>
<protein>
    <submittedName>
        <fullName evidence="1">SH3 domain protein</fullName>
    </submittedName>
</protein>
<organism evidence="1 2">
    <name type="scientific">Leptospira interrogans str. UI 12758</name>
    <dbReference type="NCBI Taxonomy" id="1049938"/>
    <lineage>
        <taxon>Bacteria</taxon>
        <taxon>Pseudomonadati</taxon>
        <taxon>Spirochaetota</taxon>
        <taxon>Spirochaetia</taxon>
        <taxon>Leptospirales</taxon>
        <taxon>Leptospiraceae</taxon>
        <taxon>Leptospira</taxon>
    </lineage>
</organism>